<dbReference type="EMBL" id="KB742984">
    <property type="protein sequence ID" value="EOB02185.1"/>
    <property type="molecule type" value="Genomic_DNA"/>
</dbReference>
<sequence>MTHTYTIEPAIPLAKMQTQQHVILCFPLAQFHSEMHNQISETDISYACCFLTIEDIVWSMNPIEEEKKRPRCEEQRWIHECGAAVLNRSHCLVCSKTWGKGLAEVQACKPAGAGVLQASEQRVQGLSTCPAKQQEKGFQTAYATICNGISDSLSFPVGVNFTLFDSSGICCQKNKDNSCFKTHPSHDRSVSDLEVPKPADTQDNYTAVQSSFAQRTTTRQSRAQIAPELAHKTIADHKGHLTLLYPKFALALTLVNQLHPLKAASPTVSFSGCCKEAAIQLLQALTVLLKHGI</sequence>
<evidence type="ECO:0000313" key="2">
    <source>
        <dbReference type="Proteomes" id="UP000296049"/>
    </source>
</evidence>
<evidence type="ECO:0000313" key="1">
    <source>
        <dbReference type="EMBL" id="EOB02185.1"/>
    </source>
</evidence>
<reference evidence="2" key="1">
    <citation type="journal article" date="2013" name="Nat. Genet.">
        <title>The duck genome and transcriptome provide insight into an avian influenza virus reservoir species.</title>
        <authorList>
            <person name="Huang Y."/>
            <person name="Li Y."/>
            <person name="Burt D.W."/>
            <person name="Chen H."/>
            <person name="Zhang Y."/>
            <person name="Qian W."/>
            <person name="Kim H."/>
            <person name="Gan S."/>
            <person name="Zhao Y."/>
            <person name="Li J."/>
            <person name="Yi K."/>
            <person name="Feng H."/>
            <person name="Zhu P."/>
            <person name="Li B."/>
            <person name="Liu Q."/>
            <person name="Fairley S."/>
            <person name="Magor K.E."/>
            <person name="Du Z."/>
            <person name="Hu X."/>
            <person name="Goodman L."/>
            <person name="Tafer H."/>
            <person name="Vignal A."/>
            <person name="Lee T."/>
            <person name="Kim K.W."/>
            <person name="Sheng Z."/>
            <person name="An Y."/>
            <person name="Searle S."/>
            <person name="Herrero J."/>
            <person name="Groenen M.A."/>
            <person name="Crooijmans R.P."/>
            <person name="Faraut T."/>
            <person name="Cai Q."/>
            <person name="Webster R.G."/>
            <person name="Aldridge J.R."/>
            <person name="Warren W.C."/>
            <person name="Bartschat S."/>
            <person name="Kehr S."/>
            <person name="Marz M."/>
            <person name="Stadler P.F."/>
            <person name="Smith J."/>
            <person name="Kraus R.H."/>
            <person name="Zhao Y."/>
            <person name="Ren L."/>
            <person name="Fei J."/>
            <person name="Morisson M."/>
            <person name="Kaiser P."/>
            <person name="Griffin D.K."/>
            <person name="Rao M."/>
            <person name="Pitel F."/>
            <person name="Wang J."/>
            <person name="Li N."/>
        </authorList>
    </citation>
    <scope>NUCLEOTIDE SEQUENCE [LARGE SCALE GENOMIC DNA]</scope>
</reference>
<keyword evidence="2" id="KW-1185">Reference proteome</keyword>
<organism evidence="1 2">
    <name type="scientific">Anas platyrhynchos</name>
    <name type="common">Mallard</name>
    <name type="synonym">Anas boschas</name>
    <dbReference type="NCBI Taxonomy" id="8839"/>
    <lineage>
        <taxon>Eukaryota</taxon>
        <taxon>Metazoa</taxon>
        <taxon>Chordata</taxon>
        <taxon>Craniata</taxon>
        <taxon>Vertebrata</taxon>
        <taxon>Euteleostomi</taxon>
        <taxon>Archelosauria</taxon>
        <taxon>Archosauria</taxon>
        <taxon>Dinosauria</taxon>
        <taxon>Saurischia</taxon>
        <taxon>Theropoda</taxon>
        <taxon>Coelurosauria</taxon>
        <taxon>Aves</taxon>
        <taxon>Neognathae</taxon>
        <taxon>Galloanserae</taxon>
        <taxon>Anseriformes</taxon>
        <taxon>Anatidae</taxon>
        <taxon>Anatinae</taxon>
        <taxon>Anas</taxon>
    </lineage>
</organism>
<name>R0LKH4_ANAPL</name>
<dbReference type="AlphaFoldDB" id="R0LKH4"/>
<protein>
    <submittedName>
        <fullName evidence="1">Uncharacterized protein</fullName>
    </submittedName>
</protein>
<proteinExistence type="predicted"/>
<accession>R0LKH4</accession>
<dbReference type="Proteomes" id="UP000296049">
    <property type="component" value="Unassembled WGS sequence"/>
</dbReference>
<gene>
    <name evidence="1" type="ORF">Anapl_05378</name>
</gene>